<dbReference type="Pfam" id="PF00708">
    <property type="entry name" value="Acylphosphatase"/>
    <property type="match status" value="1"/>
</dbReference>
<evidence type="ECO:0000256" key="4">
    <source>
        <dbReference type="ARBA" id="ARBA00047645"/>
    </source>
</evidence>
<evidence type="ECO:0000256" key="3">
    <source>
        <dbReference type="ARBA" id="ARBA00015991"/>
    </source>
</evidence>
<dbReference type="PROSITE" id="PS51160">
    <property type="entry name" value="ACYLPHOSPHATASE_3"/>
    <property type="match status" value="1"/>
</dbReference>
<comment type="similarity">
    <text evidence="1 6">Belongs to the acylphosphatase family.</text>
</comment>
<dbReference type="AlphaFoldDB" id="A0A5C8KNW0"/>
<evidence type="ECO:0000256" key="1">
    <source>
        <dbReference type="ARBA" id="ARBA00005614"/>
    </source>
</evidence>
<dbReference type="PANTHER" id="PTHR47268">
    <property type="entry name" value="ACYLPHOSPHATASE"/>
    <property type="match status" value="1"/>
</dbReference>
<dbReference type="Proteomes" id="UP000321248">
    <property type="component" value="Unassembled WGS sequence"/>
</dbReference>
<proteinExistence type="inferred from homology"/>
<dbReference type="SUPFAM" id="SSF54975">
    <property type="entry name" value="Acylphosphatase/BLUF domain-like"/>
    <property type="match status" value="1"/>
</dbReference>
<protein>
    <recommendedName>
        <fullName evidence="3 5">acylphosphatase</fullName>
        <ecNumber evidence="2 5">3.6.1.7</ecNumber>
    </recommendedName>
</protein>
<dbReference type="InterPro" id="IPR017968">
    <property type="entry name" value="Acylphosphatase_CS"/>
</dbReference>
<comment type="catalytic activity">
    <reaction evidence="4 5">
        <text>an acyl phosphate + H2O = a carboxylate + phosphate + H(+)</text>
        <dbReference type="Rhea" id="RHEA:14965"/>
        <dbReference type="ChEBI" id="CHEBI:15377"/>
        <dbReference type="ChEBI" id="CHEBI:15378"/>
        <dbReference type="ChEBI" id="CHEBI:29067"/>
        <dbReference type="ChEBI" id="CHEBI:43474"/>
        <dbReference type="ChEBI" id="CHEBI:59918"/>
        <dbReference type="EC" id="3.6.1.7"/>
    </reaction>
</comment>
<evidence type="ECO:0000313" key="8">
    <source>
        <dbReference type="EMBL" id="TXK62308.1"/>
    </source>
</evidence>
<evidence type="ECO:0000256" key="6">
    <source>
        <dbReference type="RuleBase" id="RU004168"/>
    </source>
</evidence>
<dbReference type="OrthoDB" id="5295388at2"/>
<sequence>MIAARFFVSGTVQGVFFRAKTREQARKLRLAGHALNLPDGRVEVLAVGEPRAVDAMEAWLAEGPRRATVESVEREEARIDEAGDGFEIG</sequence>
<dbReference type="Gene3D" id="3.30.70.100">
    <property type="match status" value="1"/>
</dbReference>
<evidence type="ECO:0000256" key="5">
    <source>
        <dbReference type="PROSITE-ProRule" id="PRU00520"/>
    </source>
</evidence>
<dbReference type="PROSITE" id="PS00150">
    <property type="entry name" value="ACYLPHOSPHATASE_1"/>
    <property type="match status" value="1"/>
</dbReference>
<dbReference type="InterPro" id="IPR020456">
    <property type="entry name" value="Acylphosphatase"/>
</dbReference>
<evidence type="ECO:0000259" key="7">
    <source>
        <dbReference type="PROSITE" id="PS51160"/>
    </source>
</evidence>
<dbReference type="EC" id="3.6.1.7" evidence="2 5"/>
<name>A0A5C8KNW0_9GAMM</name>
<dbReference type="EMBL" id="VRTS01000005">
    <property type="protein sequence ID" value="TXK62308.1"/>
    <property type="molecule type" value="Genomic_DNA"/>
</dbReference>
<dbReference type="RefSeq" id="WP_147891727.1">
    <property type="nucleotide sequence ID" value="NZ_VRTS01000005.1"/>
</dbReference>
<accession>A0A5C8KNW0</accession>
<dbReference type="GO" id="GO:0003998">
    <property type="term" value="F:acylphosphatase activity"/>
    <property type="evidence" value="ECO:0007669"/>
    <property type="project" value="UniProtKB-EC"/>
</dbReference>
<keyword evidence="5" id="KW-0378">Hydrolase</keyword>
<feature type="active site" evidence="5">
    <location>
        <position position="18"/>
    </location>
</feature>
<evidence type="ECO:0000256" key="2">
    <source>
        <dbReference type="ARBA" id="ARBA00012150"/>
    </source>
</evidence>
<feature type="active site" evidence="5">
    <location>
        <position position="36"/>
    </location>
</feature>
<gene>
    <name evidence="8" type="ORF">FU658_08715</name>
</gene>
<dbReference type="PANTHER" id="PTHR47268:SF4">
    <property type="entry name" value="ACYLPHOSPHATASE"/>
    <property type="match status" value="1"/>
</dbReference>
<dbReference type="InterPro" id="IPR036046">
    <property type="entry name" value="Acylphosphatase-like_dom_sf"/>
</dbReference>
<keyword evidence="9" id="KW-1185">Reference proteome</keyword>
<dbReference type="InterPro" id="IPR001792">
    <property type="entry name" value="Acylphosphatase-like_dom"/>
</dbReference>
<comment type="caution">
    <text evidence="8">The sequence shown here is derived from an EMBL/GenBank/DDBJ whole genome shotgun (WGS) entry which is preliminary data.</text>
</comment>
<feature type="domain" description="Acylphosphatase-like" evidence="7">
    <location>
        <begin position="3"/>
        <end position="89"/>
    </location>
</feature>
<evidence type="ECO:0000313" key="9">
    <source>
        <dbReference type="Proteomes" id="UP000321248"/>
    </source>
</evidence>
<reference evidence="8 9" key="1">
    <citation type="submission" date="2019-08" db="EMBL/GenBank/DDBJ databases">
        <authorList>
            <person name="Karlyshev A.V."/>
        </authorList>
    </citation>
    <scope>NUCLEOTIDE SEQUENCE [LARGE SCALE GENOMIC DNA]</scope>
    <source>
        <strain evidence="8 9">Alg18-2.2</strain>
    </source>
</reference>
<organism evidence="8 9">
    <name type="scientific">Alkalisalibacterium limincola</name>
    <dbReference type="NCBI Taxonomy" id="2699169"/>
    <lineage>
        <taxon>Bacteria</taxon>
        <taxon>Pseudomonadati</taxon>
        <taxon>Pseudomonadota</taxon>
        <taxon>Gammaproteobacteria</taxon>
        <taxon>Lysobacterales</taxon>
        <taxon>Lysobacteraceae</taxon>
        <taxon>Alkalisalibacterium</taxon>
    </lineage>
</organism>